<feature type="region of interest" description="Disordered" evidence="1">
    <location>
        <begin position="1"/>
        <end position="48"/>
    </location>
</feature>
<keyword evidence="3" id="KW-1185">Reference proteome</keyword>
<feature type="compositionally biased region" description="Basic and acidic residues" evidence="1">
    <location>
        <begin position="20"/>
        <end position="32"/>
    </location>
</feature>
<dbReference type="Proteomes" id="UP000281431">
    <property type="component" value="Unassembled WGS sequence"/>
</dbReference>
<dbReference type="AlphaFoldDB" id="A0A3N6PAU0"/>
<dbReference type="EMBL" id="REFZ01000025">
    <property type="protein sequence ID" value="RQG96249.1"/>
    <property type="molecule type" value="Genomic_DNA"/>
</dbReference>
<proteinExistence type="predicted"/>
<protein>
    <submittedName>
        <fullName evidence="2">Uncharacterized protein</fullName>
    </submittedName>
</protein>
<sequence>MQPHTVFTVAPKPVDGSPSESDRAHAVFEPRSDPASFSRSDGAHSRSRRSLIVEVQLVEKPLGDPPVDERE</sequence>
<accession>A0A3N6PAU0</accession>
<evidence type="ECO:0000313" key="3">
    <source>
        <dbReference type="Proteomes" id="UP000281431"/>
    </source>
</evidence>
<evidence type="ECO:0000256" key="1">
    <source>
        <dbReference type="SAM" id="MobiDB-lite"/>
    </source>
</evidence>
<comment type="caution">
    <text evidence="2">The sequence shown here is derived from an EMBL/GenBank/DDBJ whole genome shotgun (WGS) entry which is preliminary data.</text>
</comment>
<name>A0A3N6PAU0_NATCH</name>
<gene>
    <name evidence="2" type="ORF">EA472_20560</name>
</gene>
<evidence type="ECO:0000313" key="2">
    <source>
        <dbReference type="EMBL" id="RQG96249.1"/>
    </source>
</evidence>
<organism evidence="2 3">
    <name type="scientific">Natrarchaeobius chitinivorans</name>
    <dbReference type="NCBI Taxonomy" id="1679083"/>
    <lineage>
        <taxon>Archaea</taxon>
        <taxon>Methanobacteriati</taxon>
        <taxon>Methanobacteriota</taxon>
        <taxon>Stenosarchaea group</taxon>
        <taxon>Halobacteria</taxon>
        <taxon>Halobacteriales</taxon>
        <taxon>Natrialbaceae</taxon>
        <taxon>Natrarchaeobius</taxon>
    </lineage>
</organism>
<reference evidence="2 3" key="1">
    <citation type="submission" date="2018-10" db="EMBL/GenBank/DDBJ databases">
        <title>Natrarchaeobius chitinivorans gen. nov., sp. nov., and Natrarchaeobius haloalkaliphilus sp. nov., alkaliphilic, chitin-utilizing haloarchaea from hypersaline alkaline lakes.</title>
        <authorList>
            <person name="Sorokin D.Y."/>
            <person name="Elcheninov A.G."/>
            <person name="Kostrikina N.A."/>
            <person name="Bale N.J."/>
            <person name="Sinninghe Damste J.S."/>
            <person name="Khijniak T.V."/>
            <person name="Kublanov I.V."/>
            <person name="Toshchakov S.V."/>
        </authorList>
    </citation>
    <scope>NUCLEOTIDE SEQUENCE [LARGE SCALE GENOMIC DNA]</scope>
    <source>
        <strain evidence="2 3">AArcht7</strain>
    </source>
</reference>